<dbReference type="PANTHER" id="PTHR42803:SF1">
    <property type="entry name" value="BROAD-SPECIFICITY LINEAR ACYL-COA DEHYDROGENASE FADE5"/>
    <property type="match status" value="1"/>
</dbReference>
<dbReference type="GO" id="GO:0016627">
    <property type="term" value="F:oxidoreductase activity, acting on the CH-CH group of donors"/>
    <property type="evidence" value="ECO:0007669"/>
    <property type="project" value="InterPro"/>
</dbReference>
<dbReference type="Gene3D" id="2.40.110.10">
    <property type="entry name" value="Butyryl-CoA Dehydrogenase, subunit A, domain 2"/>
    <property type="match status" value="1"/>
</dbReference>
<feature type="domain" description="Acyl-CoA dehydrogenase/oxidase N-terminal" evidence="13">
    <location>
        <begin position="81"/>
        <end position="158"/>
    </location>
</feature>
<dbReference type="FunFam" id="2.40.110.10:FF:000031">
    <property type="entry name" value="Acyl-CoA dehydrogenase, putative"/>
    <property type="match status" value="1"/>
</dbReference>
<reference evidence="15 16" key="1">
    <citation type="submission" date="2020-08" db="EMBL/GenBank/DDBJ databases">
        <title>Genome sequence of Thermomonas carbonis KCTC 42013T.</title>
        <authorList>
            <person name="Hyun D.-W."/>
            <person name="Bae J.-W."/>
        </authorList>
    </citation>
    <scope>NUCLEOTIDE SEQUENCE [LARGE SCALE GENOMIC DNA]</scope>
    <source>
        <strain evidence="15 16">KCTC 42013</strain>
    </source>
</reference>
<evidence type="ECO:0000256" key="7">
    <source>
        <dbReference type="ARBA" id="ARBA00058683"/>
    </source>
</evidence>
<dbReference type="Gene3D" id="1.10.540.10">
    <property type="entry name" value="Acyl-CoA dehydrogenase/oxidase, N-terminal domain"/>
    <property type="match status" value="1"/>
</dbReference>
<dbReference type="InterPro" id="IPR009100">
    <property type="entry name" value="AcylCoA_DH/oxidase_NM_dom_sf"/>
</dbReference>
<dbReference type="InterPro" id="IPR009075">
    <property type="entry name" value="AcylCo_DH/oxidase_C"/>
</dbReference>
<dbReference type="KEGG" id="tcn:H9L16_00925"/>
<dbReference type="InterPro" id="IPR052166">
    <property type="entry name" value="Diverse_Acyl-CoA_DH"/>
</dbReference>
<organism evidence="15 16">
    <name type="scientific">Thermomonas carbonis</name>
    <dbReference type="NCBI Taxonomy" id="1463158"/>
    <lineage>
        <taxon>Bacteria</taxon>
        <taxon>Pseudomonadati</taxon>
        <taxon>Pseudomonadota</taxon>
        <taxon>Gammaproteobacteria</taxon>
        <taxon>Lysobacterales</taxon>
        <taxon>Lysobacteraceae</taxon>
        <taxon>Thermomonas</taxon>
    </lineage>
</organism>
<dbReference type="GO" id="GO:0050660">
    <property type="term" value="F:flavin adenine dinucleotide binding"/>
    <property type="evidence" value="ECO:0007669"/>
    <property type="project" value="InterPro"/>
</dbReference>
<dbReference type="Pfam" id="PF02770">
    <property type="entry name" value="Acyl-CoA_dh_M"/>
    <property type="match status" value="1"/>
</dbReference>
<evidence type="ECO:0000313" key="15">
    <source>
        <dbReference type="EMBL" id="QNN70244.1"/>
    </source>
</evidence>
<comment type="cofactor">
    <cofactor evidence="1 10">
        <name>FAD</name>
        <dbReference type="ChEBI" id="CHEBI:57692"/>
    </cofactor>
</comment>
<keyword evidence="5 10" id="KW-0560">Oxidoreductase</keyword>
<dbReference type="EC" id="1.3.99.41" evidence="8"/>
<comment type="function">
    <text evidence="7">Involved in the assimilation of dimethylsulphoniopropionate (DMSP), an important compound in the fixation of carbon in marine phytoplankton, by mediating the conversion of 3-(methylthio)propanoyl-CoA (MMPA-CoA) to 3-(methylthio)acryloyl-CoA (MTA-CoA).</text>
</comment>
<sequence>MSTYKAPLDDLRFALYDVLGAEALFARLGQADVNRELVDAVLDEAARFSETVLAPLNKVGDDIGCTYDKASGDVTAPPGFKQAFDQFVEGGWTGLTNAPEHGGQGMPAVVGAVLTEMVDAANLAWGNFPMLSHGAVKALETYGEDWQKKVFLEPLVAGTWTGTMCLTEPHCGTDLGLLKTRAEPVADDTYSVTGTKIFITAGEHDLVPNIVHLVLAKLPDAPPGAKGISLFVVPKFKVARDGSMGERNSVRCGAIEHKMGIHGSATCVMNFDGAEGYLVGAPHKGLQAMFVMMNSARLGVGVQGLGLSERAYQNALRYARERLQSRSLSGPKNPEKPADPIIVHPDVRRMLLSQKALIEGGRLLSLHAYSQLDIAEKSQDPAEREHADILAGFLTPISKACLTEWSIENTYNAVQCFGGHGYIAEHGIEQLARDARITTLYEGTTGIQSLDLIGRKTAASQGAGLKLFLAEVEAFAKQHEGDEALAEFIAPLRGKCSEWGKLTIDVLQRAAGNPEELGAASTDYLFYSGYVVLAYWWARSVAAANASSRPQAFKDAKRDTARFYFARLLPRTLAHKAAIESGAASLMAMPAEAFGAE</sequence>
<evidence type="ECO:0000313" key="16">
    <source>
        <dbReference type="Proteomes" id="UP000515804"/>
    </source>
</evidence>
<comment type="similarity">
    <text evidence="2 10">Belongs to the acyl-CoA dehydrogenase family.</text>
</comment>
<feature type="domain" description="Acyl-CoA oxidase/dehydrogenase middle" evidence="12">
    <location>
        <begin position="164"/>
        <end position="272"/>
    </location>
</feature>
<dbReference type="Gene3D" id="1.20.140.10">
    <property type="entry name" value="Butyryl-CoA Dehydrogenase, subunit A, domain 3"/>
    <property type="match status" value="1"/>
</dbReference>
<evidence type="ECO:0000259" key="11">
    <source>
        <dbReference type="Pfam" id="PF00441"/>
    </source>
</evidence>
<comment type="catalytic activity">
    <reaction evidence="6">
        <text>3-(methylsulfanyl)propanoyl-CoA + oxidized [electron-transfer flavoprotein] + H(+) = 3-(methylsulfanyl)acryloyl-CoA + reduced [electron-transfer flavoprotein]</text>
        <dbReference type="Rhea" id="RHEA:52612"/>
        <dbReference type="Rhea" id="RHEA-COMP:10685"/>
        <dbReference type="Rhea" id="RHEA-COMP:10686"/>
        <dbReference type="ChEBI" id="CHEBI:15378"/>
        <dbReference type="ChEBI" id="CHEBI:57692"/>
        <dbReference type="ChEBI" id="CHEBI:58307"/>
        <dbReference type="ChEBI" id="CHEBI:82815"/>
        <dbReference type="ChEBI" id="CHEBI:84994"/>
        <dbReference type="EC" id="1.3.99.41"/>
    </reaction>
    <physiologicalReaction direction="left-to-right" evidence="6">
        <dbReference type="Rhea" id="RHEA:52613"/>
    </physiologicalReaction>
</comment>
<dbReference type="InterPro" id="IPR037069">
    <property type="entry name" value="AcylCoA_DH/ox_N_sf"/>
</dbReference>
<dbReference type="PANTHER" id="PTHR42803">
    <property type="entry name" value="ACYL-COA DEHYDROGENASE"/>
    <property type="match status" value="1"/>
</dbReference>
<evidence type="ECO:0000256" key="5">
    <source>
        <dbReference type="ARBA" id="ARBA00023002"/>
    </source>
</evidence>
<evidence type="ECO:0000256" key="1">
    <source>
        <dbReference type="ARBA" id="ARBA00001974"/>
    </source>
</evidence>
<gene>
    <name evidence="15" type="ORF">H9L16_00925</name>
</gene>
<dbReference type="Pfam" id="PF12806">
    <property type="entry name" value="Acyl-CoA_dh_C"/>
    <property type="match status" value="1"/>
</dbReference>
<protein>
    <recommendedName>
        <fullName evidence="9">3-methylmercaptopropionyl-CoA dehydrogenase</fullName>
        <ecNumber evidence="8">1.3.99.41</ecNumber>
    </recommendedName>
</protein>
<dbReference type="InterPro" id="IPR046373">
    <property type="entry name" value="Acyl-CoA_Oxase/DH_mid-dom_sf"/>
</dbReference>
<feature type="domain" description="Acyl-CoA dehydrogenase/oxidase C-terminal" evidence="11">
    <location>
        <begin position="284"/>
        <end position="450"/>
    </location>
</feature>
<evidence type="ECO:0000256" key="3">
    <source>
        <dbReference type="ARBA" id="ARBA00022630"/>
    </source>
</evidence>
<dbReference type="InterPro" id="IPR036250">
    <property type="entry name" value="AcylCo_DH-like_C"/>
</dbReference>
<keyword evidence="16" id="KW-1185">Reference proteome</keyword>
<dbReference type="InterPro" id="IPR025878">
    <property type="entry name" value="Acyl-CoA_dh-like_C_dom"/>
</dbReference>
<accession>A0A7G9SQW9</accession>
<name>A0A7G9SQW9_9GAMM</name>
<evidence type="ECO:0000259" key="14">
    <source>
        <dbReference type="Pfam" id="PF12806"/>
    </source>
</evidence>
<dbReference type="Pfam" id="PF02771">
    <property type="entry name" value="Acyl-CoA_dh_N"/>
    <property type="match status" value="1"/>
</dbReference>
<feature type="domain" description="Acetyl-CoA dehydrogenase-like C-terminal" evidence="14">
    <location>
        <begin position="468"/>
        <end position="590"/>
    </location>
</feature>
<dbReference type="InterPro" id="IPR006091">
    <property type="entry name" value="Acyl-CoA_Oxase/DH_mid-dom"/>
</dbReference>
<dbReference type="SUPFAM" id="SSF56645">
    <property type="entry name" value="Acyl-CoA dehydrogenase NM domain-like"/>
    <property type="match status" value="1"/>
</dbReference>
<dbReference type="AlphaFoldDB" id="A0A7G9SQW9"/>
<dbReference type="Proteomes" id="UP000515804">
    <property type="component" value="Chromosome"/>
</dbReference>
<dbReference type="EMBL" id="CP060719">
    <property type="protein sequence ID" value="QNN70244.1"/>
    <property type="molecule type" value="Genomic_DNA"/>
</dbReference>
<keyword evidence="3 10" id="KW-0285">Flavoprotein</keyword>
<evidence type="ECO:0000256" key="4">
    <source>
        <dbReference type="ARBA" id="ARBA00022827"/>
    </source>
</evidence>
<evidence type="ECO:0000256" key="6">
    <source>
        <dbReference type="ARBA" id="ARBA00051388"/>
    </source>
</evidence>
<evidence type="ECO:0000256" key="10">
    <source>
        <dbReference type="RuleBase" id="RU362125"/>
    </source>
</evidence>
<evidence type="ECO:0000256" key="8">
    <source>
        <dbReference type="ARBA" id="ARBA00066694"/>
    </source>
</evidence>
<dbReference type="InterPro" id="IPR013786">
    <property type="entry name" value="AcylCoA_DH/ox_N"/>
</dbReference>
<dbReference type="Pfam" id="PF00441">
    <property type="entry name" value="Acyl-CoA_dh_1"/>
    <property type="match status" value="1"/>
</dbReference>
<dbReference type="SUPFAM" id="SSF47203">
    <property type="entry name" value="Acyl-CoA dehydrogenase C-terminal domain-like"/>
    <property type="match status" value="1"/>
</dbReference>
<keyword evidence="4 10" id="KW-0274">FAD</keyword>
<evidence type="ECO:0000259" key="12">
    <source>
        <dbReference type="Pfam" id="PF02770"/>
    </source>
</evidence>
<evidence type="ECO:0000256" key="9">
    <source>
        <dbReference type="ARBA" id="ARBA00069043"/>
    </source>
</evidence>
<proteinExistence type="inferred from homology"/>
<evidence type="ECO:0000256" key="2">
    <source>
        <dbReference type="ARBA" id="ARBA00009347"/>
    </source>
</evidence>
<evidence type="ECO:0000259" key="13">
    <source>
        <dbReference type="Pfam" id="PF02771"/>
    </source>
</evidence>
<dbReference type="RefSeq" id="WP_187552760.1">
    <property type="nucleotide sequence ID" value="NZ_BMZL01000001.1"/>
</dbReference>